<dbReference type="PANTHER" id="PTHR48022">
    <property type="entry name" value="PLASTIDIC GLUCOSE TRANSPORTER 4"/>
    <property type="match status" value="1"/>
</dbReference>
<feature type="domain" description="Major facilitator superfamily (MFS) profile" evidence="8">
    <location>
        <begin position="1"/>
        <end position="433"/>
    </location>
</feature>
<keyword evidence="3 7" id="KW-0812">Transmembrane</keyword>
<evidence type="ECO:0000256" key="1">
    <source>
        <dbReference type="ARBA" id="ARBA00004141"/>
    </source>
</evidence>
<dbReference type="InParanoid" id="A0A7J6J305"/>
<feature type="transmembrane region" description="Helical" evidence="7">
    <location>
        <begin position="27"/>
        <end position="52"/>
    </location>
</feature>
<dbReference type="PANTHER" id="PTHR48022:SF2">
    <property type="entry name" value="PLASTIDIC GLUCOSE TRANSPORTER 4"/>
    <property type="match status" value="1"/>
</dbReference>
<comment type="similarity">
    <text evidence="2">Belongs to the major facilitator superfamily. Sugar transporter (TC 2.A.1.1) family.</text>
</comment>
<comment type="caution">
    <text evidence="9">The sequence shown here is derived from an EMBL/GenBank/DDBJ whole genome shotgun (WGS) entry which is preliminary data.</text>
</comment>
<dbReference type="AlphaFoldDB" id="A0A7J6J305"/>
<evidence type="ECO:0000256" key="7">
    <source>
        <dbReference type="SAM" id="Phobius"/>
    </source>
</evidence>
<feature type="transmembrane region" description="Helical" evidence="7">
    <location>
        <begin position="307"/>
        <end position="327"/>
    </location>
</feature>
<dbReference type="GeneID" id="43612114"/>
<name>A0A7J6J305_COLFN</name>
<dbReference type="InterPro" id="IPR005828">
    <property type="entry name" value="MFS_sugar_transport-like"/>
</dbReference>
<organism evidence="9 10">
    <name type="scientific">Colletotrichum fructicola (strain Nara gc5)</name>
    <name type="common">Anthracnose fungus</name>
    <name type="synonym">Colletotrichum gloeosporioides (strain Nara gc5)</name>
    <dbReference type="NCBI Taxonomy" id="1213859"/>
    <lineage>
        <taxon>Eukaryota</taxon>
        <taxon>Fungi</taxon>
        <taxon>Dikarya</taxon>
        <taxon>Ascomycota</taxon>
        <taxon>Pezizomycotina</taxon>
        <taxon>Sordariomycetes</taxon>
        <taxon>Hypocreomycetidae</taxon>
        <taxon>Glomerellales</taxon>
        <taxon>Glomerellaceae</taxon>
        <taxon>Colletotrichum</taxon>
        <taxon>Colletotrichum gloeosporioides species complex</taxon>
    </lineage>
</organism>
<dbReference type="GO" id="GO:0005351">
    <property type="term" value="F:carbohydrate:proton symporter activity"/>
    <property type="evidence" value="ECO:0007669"/>
    <property type="project" value="TreeGrafter"/>
</dbReference>
<feature type="transmembrane region" description="Helical" evidence="7">
    <location>
        <begin position="82"/>
        <end position="104"/>
    </location>
</feature>
<dbReference type="GO" id="GO:0016020">
    <property type="term" value="C:membrane"/>
    <property type="evidence" value="ECO:0007669"/>
    <property type="project" value="UniProtKB-SubCell"/>
</dbReference>
<dbReference type="SUPFAM" id="SSF103473">
    <property type="entry name" value="MFS general substrate transporter"/>
    <property type="match status" value="1"/>
</dbReference>
<feature type="transmembrane region" description="Helical" evidence="7">
    <location>
        <begin position="240"/>
        <end position="258"/>
    </location>
</feature>
<evidence type="ECO:0000256" key="5">
    <source>
        <dbReference type="ARBA" id="ARBA00023136"/>
    </source>
</evidence>
<evidence type="ECO:0000313" key="10">
    <source>
        <dbReference type="Proteomes" id="UP000011096"/>
    </source>
</evidence>
<dbReference type="InterPro" id="IPR005829">
    <property type="entry name" value="Sugar_transporter_CS"/>
</dbReference>
<dbReference type="InterPro" id="IPR020846">
    <property type="entry name" value="MFS_dom"/>
</dbReference>
<keyword evidence="5 7" id="KW-0472">Membrane</keyword>
<evidence type="ECO:0000256" key="3">
    <source>
        <dbReference type="ARBA" id="ARBA00022692"/>
    </source>
</evidence>
<dbReference type="OrthoDB" id="4540492at2759"/>
<dbReference type="PROSITE" id="PS00216">
    <property type="entry name" value="SUGAR_TRANSPORT_1"/>
    <property type="match status" value="1"/>
</dbReference>
<reference evidence="9 10" key="1">
    <citation type="submission" date="2012-08" db="EMBL/GenBank/DDBJ databases">
        <authorList>
            <person name="Gan P.H.P."/>
            <person name="Ikeda K."/>
            <person name="Irieda H."/>
            <person name="Narusaka M."/>
            <person name="O'Connell R.J."/>
            <person name="Narusaka Y."/>
            <person name="Takano Y."/>
            <person name="Kubo Y."/>
            <person name="Shirasu K."/>
        </authorList>
    </citation>
    <scope>NUCLEOTIDE SEQUENCE [LARGE SCALE GENOMIC DNA]</scope>
    <source>
        <strain evidence="9 10">Nara gc5</strain>
    </source>
</reference>
<dbReference type="PROSITE" id="PS50850">
    <property type="entry name" value="MFS"/>
    <property type="match status" value="1"/>
</dbReference>
<accession>A0A7J6J305</accession>
<keyword evidence="4 7" id="KW-1133">Transmembrane helix</keyword>
<evidence type="ECO:0000256" key="2">
    <source>
        <dbReference type="ARBA" id="ARBA00010992"/>
    </source>
</evidence>
<evidence type="ECO:0000313" key="9">
    <source>
        <dbReference type="EMBL" id="KAF4484220.1"/>
    </source>
</evidence>
<gene>
    <name evidence="9" type="ORF">CGGC5_v008492</name>
</gene>
<dbReference type="Gene3D" id="1.20.1250.20">
    <property type="entry name" value="MFS general substrate transporter like domains"/>
    <property type="match status" value="1"/>
</dbReference>
<feature type="compositionally biased region" description="Basic and acidic residues" evidence="6">
    <location>
        <begin position="474"/>
        <end position="483"/>
    </location>
</feature>
<protein>
    <submittedName>
        <fullName evidence="9">Lactose permease</fullName>
    </submittedName>
</protein>
<dbReference type="Proteomes" id="UP000011096">
    <property type="component" value="Unassembled WGS sequence"/>
</dbReference>
<dbReference type="Pfam" id="PF00083">
    <property type="entry name" value="Sugar_tr"/>
    <property type="match status" value="1"/>
</dbReference>
<feature type="transmembrane region" description="Helical" evidence="7">
    <location>
        <begin position="116"/>
        <end position="139"/>
    </location>
</feature>
<dbReference type="RefSeq" id="XP_066008673.1">
    <property type="nucleotide sequence ID" value="XM_066152022.1"/>
</dbReference>
<feature type="transmembrane region" description="Helical" evidence="7">
    <location>
        <begin position="59"/>
        <end position="76"/>
    </location>
</feature>
<dbReference type="InterPro" id="IPR050360">
    <property type="entry name" value="MFS_Sugar_Transporters"/>
</dbReference>
<sequence length="492" mass="53712">MAYDASMINQLLLSQSFYEYFRLNATYIGLNVAIVNVGSFLAGPIAGVLVDWVGRKKSLAVGNSIAVVAVITQGLAKNEPTLLAGRLILGMAFIINSVAGPSLVAESTPGRWHGLLTNYISLAMPVFGTISGAAIFGVYLAGSDWAWRGAILGELGGPILAIIGLAFVPESPRWLIDQNRNDEALEVLMRMHPPSAERDVVVEAEYQQMLQTIHFEKQSEESGASSWGALVKTASDRRRFAIVVLTNIFFQISGSNTFPYFLTLVVQSAGIVEARTTLLVNLGLCIWGCFAVAFGVWFSEYFGAKRFLLANTAIMTLCLAMLALLGVLGSANPQKQSSFGIGAVVIIFIFQFVSFSSWMILNYTYPPRILRFGQRAKGFALAQATGFAFCVMMTYILPVALEKMGWRFYATNAVWNLGILAIIWWLFVETKGKTLEEIDALFEGVVHFESGAEKLNATVIEGVEEIADGTSKIEASRKMKESSPNRQISPAQ</sequence>
<reference evidence="9 10" key="2">
    <citation type="submission" date="2020-04" db="EMBL/GenBank/DDBJ databases">
        <title>Genome sequencing and assembly of multiple isolates from the Colletotrichum gloeosporioides species complex.</title>
        <authorList>
            <person name="Gan P."/>
            <person name="Shirasu K."/>
        </authorList>
    </citation>
    <scope>NUCLEOTIDE SEQUENCE [LARGE SCALE GENOMIC DNA]</scope>
    <source>
        <strain evidence="9 10">Nara gc5</strain>
    </source>
</reference>
<feature type="transmembrane region" description="Helical" evidence="7">
    <location>
        <begin position="406"/>
        <end position="427"/>
    </location>
</feature>
<dbReference type="EMBL" id="ANPB02000004">
    <property type="protein sequence ID" value="KAF4484220.1"/>
    <property type="molecule type" value="Genomic_DNA"/>
</dbReference>
<proteinExistence type="inferred from homology"/>
<keyword evidence="10" id="KW-1185">Reference proteome</keyword>
<feature type="transmembrane region" description="Helical" evidence="7">
    <location>
        <begin position="278"/>
        <end position="298"/>
    </location>
</feature>
<feature type="region of interest" description="Disordered" evidence="6">
    <location>
        <begin position="471"/>
        <end position="492"/>
    </location>
</feature>
<dbReference type="InterPro" id="IPR036259">
    <property type="entry name" value="MFS_trans_sf"/>
</dbReference>
<feature type="transmembrane region" description="Helical" evidence="7">
    <location>
        <begin position="381"/>
        <end position="400"/>
    </location>
</feature>
<evidence type="ECO:0000256" key="4">
    <source>
        <dbReference type="ARBA" id="ARBA00022989"/>
    </source>
</evidence>
<evidence type="ECO:0000256" key="6">
    <source>
        <dbReference type="SAM" id="MobiDB-lite"/>
    </source>
</evidence>
<evidence type="ECO:0000259" key="8">
    <source>
        <dbReference type="PROSITE" id="PS50850"/>
    </source>
</evidence>
<feature type="transmembrane region" description="Helical" evidence="7">
    <location>
        <begin position="339"/>
        <end position="361"/>
    </location>
</feature>
<comment type="subcellular location">
    <subcellularLocation>
        <location evidence="1">Membrane</location>
        <topology evidence="1">Multi-pass membrane protein</topology>
    </subcellularLocation>
</comment>